<gene>
    <name evidence="8" type="ordered locus">Avin_51240</name>
</gene>
<evidence type="ECO:0000313" key="8">
    <source>
        <dbReference type="EMBL" id="ACO81206.1"/>
    </source>
</evidence>
<dbReference type="PRINTS" id="PR00313">
    <property type="entry name" value="CABNDNGRPT"/>
</dbReference>
<name>C1DMC9_AZOVD</name>
<feature type="region of interest" description="Disordered" evidence="6">
    <location>
        <begin position="1"/>
        <end position="26"/>
    </location>
</feature>
<dbReference type="Proteomes" id="UP000002424">
    <property type="component" value="Chromosome"/>
</dbReference>
<keyword evidence="9" id="KW-1185">Reference proteome</keyword>
<dbReference type="SUPFAM" id="SSF51120">
    <property type="entry name" value="beta-Roll"/>
    <property type="match status" value="7"/>
</dbReference>
<dbReference type="Gene3D" id="2.150.10.10">
    <property type="entry name" value="Serralysin-like metalloprotease, C-terminal"/>
    <property type="match status" value="5"/>
</dbReference>
<evidence type="ECO:0000256" key="1">
    <source>
        <dbReference type="ARBA" id="ARBA00001913"/>
    </source>
</evidence>
<dbReference type="InterPro" id="IPR001343">
    <property type="entry name" value="Hemolysn_Ca-bd"/>
</dbReference>
<dbReference type="InterPro" id="IPR011049">
    <property type="entry name" value="Serralysin-like_metalloprot_C"/>
</dbReference>
<dbReference type="EnsemblBacteria" id="ACO81206">
    <property type="protein sequence ID" value="ACO81206"/>
    <property type="gene ID" value="Avin_51240"/>
</dbReference>
<dbReference type="Pfam" id="PF00353">
    <property type="entry name" value="HemolysinCabind"/>
    <property type="match status" value="7"/>
</dbReference>
<organism evidence="8 9">
    <name type="scientific">Azotobacter vinelandii (strain DJ / ATCC BAA-1303)</name>
    <dbReference type="NCBI Taxonomy" id="322710"/>
    <lineage>
        <taxon>Bacteria</taxon>
        <taxon>Pseudomonadati</taxon>
        <taxon>Pseudomonadota</taxon>
        <taxon>Gammaproteobacteria</taxon>
        <taxon>Pseudomonadales</taxon>
        <taxon>Pseudomonadaceae</taxon>
        <taxon>Azotobacter</taxon>
    </lineage>
</organism>
<dbReference type="AlphaFoldDB" id="C1DMC9"/>
<keyword evidence="5" id="KW-0106">Calcium</keyword>
<dbReference type="GO" id="GO:0005509">
    <property type="term" value="F:calcium ion binding"/>
    <property type="evidence" value="ECO:0007669"/>
    <property type="project" value="InterPro"/>
</dbReference>
<dbReference type="EMBL" id="CP001157">
    <property type="protein sequence ID" value="ACO81206.1"/>
    <property type="molecule type" value="Genomic_DNA"/>
</dbReference>
<dbReference type="RefSeq" id="WP_012703559.1">
    <property type="nucleotide sequence ID" value="NC_012560.1"/>
</dbReference>
<dbReference type="OrthoDB" id="224783at2"/>
<dbReference type="STRING" id="322710.Avin_51240"/>
<dbReference type="HOGENOM" id="CLU_274371_0_0_6"/>
<dbReference type="Pfam" id="PF08548">
    <property type="entry name" value="Peptidase_M10_C"/>
    <property type="match status" value="3"/>
</dbReference>
<keyword evidence="4" id="KW-0677">Repeat</keyword>
<dbReference type="GeneID" id="88187951"/>
<feature type="domain" description="Peptidase M10 serralysin C-terminal" evidence="7">
    <location>
        <begin position="371"/>
        <end position="488"/>
    </location>
</feature>
<sequence length="1168" mass="119757">MSGQEQLVVEGTTDENGNPVVSEGPSIETTAVAGTEGNDLLYGTEVGEELVGGAGDDRLYGFGGNDVLDGGAGRDRLTGGLDADIFRFSLREDSYRSAAGTFSDQILDFDPNQDKIDVSALGFTGLGNGYAGTLAVTTSADGSHTYLKSYEVDAQGRSFEISLQGNHAAALSAANIVFGAAVPVDPNVEGTPVVGSDLDDELHGTLGSEQILGGGGADRLYGYAGNDLLDGGAGRDKLTGGEGADTFRFSLREDSHRSAAGTFSDQILDFDPNQDKIDVSALGFTGLGNGYAGTLAVTTSADGLRTYLKSYEADAEGRSFELALDGNHAATLSAANIVFGAAVPVDPNVEGTPIVGSDLDDVLHGTLGSEQVLGGGGADQLYGYAGNDLLDGGAGRDKLSGGEGADTFRFSLREDSHRSPTGTFSDQILDFDPNQDKIDVSALGFTGLGNGYAGTLAVSTNAEGTRTYLKSYEADAQGRSFELALDGNHSATLSAANIVFAAATPVDPSVEGTPIVGSDLDDQLHGTVLGEEISGGGGADRLYGYGGADVLDGGAGRDKLTGGEGADTFRFSLREDSHRSAAGTFSDQILDFDPTQDKIDVSALGFTGLGNGYAGTLAVTTSVDGTHTYLKSYETDAEGRSFEISLQGNHAAALSADNILFGAAVPVDPNVEGTPVIGSDLDDELHGTLGSEQILGGGGADQLYGYAGNDLLDGGAGRDKLSGGEGADTFRFSLREDSHRSPAGTFSDQILDFDPNQDKIDVSALGFTGLGNGYAGTLAVTTNLEGTRTYLKSYEADAEGRSFELALDGNHAATLSAANIVFGAAVPVDPNVEGTPIVGSDLDDELHGTLGSEQILGGGGADQLYGYAGNDLLDGGAGRDKLSGGEGADTFRFSLREDSHHSAAGTFSDQILDFDPNQDKIDVSALGFTGLGNGYAGTLAVTTSVDGLRTYLKSYEADAEGRSFELALDGNHAATLSASNIVFGAAVPVDPNVEGTPVVGSDLDDELHGTLGSEQILGGGGADQLYGYAGNDLLDGGAGRDKLSGGEGADTFRFSLREDSHRSPTGTFSDQILDFDPNQDKIDVSALGFTGLGNGYAGTLAVSTNVEGARTYLKSYDADAQGHSFELALDGNHSATLSASNIVFAAAAPVATELEVIGASSLPEDQIV</sequence>
<dbReference type="PANTHER" id="PTHR38340">
    <property type="entry name" value="S-LAYER PROTEIN"/>
    <property type="match status" value="1"/>
</dbReference>
<dbReference type="GO" id="GO:0005615">
    <property type="term" value="C:extracellular space"/>
    <property type="evidence" value="ECO:0007669"/>
    <property type="project" value="InterPro"/>
</dbReference>
<dbReference type="InterPro" id="IPR013858">
    <property type="entry name" value="Peptidase_M10B_C"/>
</dbReference>
<evidence type="ECO:0000259" key="7">
    <source>
        <dbReference type="Pfam" id="PF08548"/>
    </source>
</evidence>
<keyword evidence="3" id="KW-0964">Secreted</keyword>
<comment type="subcellular location">
    <subcellularLocation>
        <location evidence="2">Secreted</location>
    </subcellularLocation>
</comment>
<evidence type="ECO:0000256" key="3">
    <source>
        <dbReference type="ARBA" id="ARBA00022525"/>
    </source>
</evidence>
<evidence type="ECO:0000313" key="9">
    <source>
        <dbReference type="Proteomes" id="UP000002424"/>
    </source>
</evidence>
<proteinExistence type="predicted"/>
<evidence type="ECO:0000256" key="6">
    <source>
        <dbReference type="SAM" id="MobiDB-lite"/>
    </source>
</evidence>
<feature type="domain" description="Peptidase M10 serralysin C-terminal" evidence="7">
    <location>
        <begin position="694"/>
        <end position="810"/>
    </location>
</feature>
<protein>
    <submittedName>
        <fullName evidence="8">Calcium-binding protein</fullName>
    </submittedName>
</protein>
<dbReference type="InterPro" id="IPR050557">
    <property type="entry name" value="RTX_toxin/Mannuronan_C5-epim"/>
</dbReference>
<comment type="cofactor">
    <cofactor evidence="1">
        <name>Ca(2+)</name>
        <dbReference type="ChEBI" id="CHEBI:29108"/>
    </cofactor>
</comment>
<evidence type="ECO:0000256" key="4">
    <source>
        <dbReference type="ARBA" id="ARBA00022737"/>
    </source>
</evidence>
<evidence type="ECO:0000256" key="5">
    <source>
        <dbReference type="ARBA" id="ARBA00022837"/>
    </source>
</evidence>
<evidence type="ECO:0000256" key="2">
    <source>
        <dbReference type="ARBA" id="ARBA00004613"/>
    </source>
</evidence>
<dbReference type="eggNOG" id="COG2931">
    <property type="taxonomic scope" value="Bacteria"/>
</dbReference>
<reference evidence="8 9" key="1">
    <citation type="journal article" date="2009" name="J. Bacteriol.">
        <title>Genome sequence of Azotobacter vinelandii, an obligate aerobe specialized to support diverse anaerobic metabolic processes.</title>
        <authorList>
            <person name="Setubal J.C."/>
            <person name="dos Santos P."/>
            <person name="Goldman B.S."/>
            <person name="Ertesvag H."/>
            <person name="Espin G."/>
            <person name="Rubio L.M."/>
            <person name="Valla S."/>
            <person name="Almeida N.F."/>
            <person name="Balasubramanian D."/>
            <person name="Cromes L."/>
            <person name="Curatti L."/>
            <person name="Du Z."/>
            <person name="Godsy E."/>
            <person name="Goodner B."/>
            <person name="Hellner-Burris K."/>
            <person name="Hernandez J.A."/>
            <person name="Houmiel K."/>
            <person name="Imperial J."/>
            <person name="Kennedy C."/>
            <person name="Larson T.J."/>
            <person name="Latreille P."/>
            <person name="Ligon L.S."/>
            <person name="Lu J."/>
            <person name="Maerk M."/>
            <person name="Miller N.M."/>
            <person name="Norton S."/>
            <person name="O'Carroll I.P."/>
            <person name="Paulsen I."/>
            <person name="Raulfs E.C."/>
            <person name="Roemer R."/>
            <person name="Rosser J."/>
            <person name="Segura D."/>
            <person name="Slater S."/>
            <person name="Stricklin S.L."/>
            <person name="Studholme D.J."/>
            <person name="Sun J."/>
            <person name="Viana C.J."/>
            <person name="Wallin E."/>
            <person name="Wang B."/>
            <person name="Wheeler C."/>
            <person name="Zhu H."/>
            <person name="Dean D.R."/>
            <person name="Dixon R."/>
            <person name="Wood D."/>
        </authorList>
    </citation>
    <scope>NUCLEOTIDE SEQUENCE [LARGE SCALE GENOMIC DNA]</scope>
    <source>
        <strain evidence="9">DJ / ATCC BAA-1303</strain>
    </source>
</reference>
<dbReference type="InterPro" id="IPR018511">
    <property type="entry name" value="Hemolysin-typ_Ca-bd_CS"/>
</dbReference>
<dbReference type="KEGG" id="avn:Avin_51240"/>
<accession>C1DMC9</accession>
<feature type="domain" description="Peptidase M10 serralysin C-terminal" evidence="7">
    <location>
        <begin position="32"/>
        <end position="125"/>
    </location>
</feature>
<dbReference type="PROSITE" id="PS00330">
    <property type="entry name" value="HEMOLYSIN_CALCIUM"/>
    <property type="match status" value="14"/>
</dbReference>
<dbReference type="PANTHER" id="PTHR38340:SF1">
    <property type="entry name" value="S-LAYER PROTEIN"/>
    <property type="match status" value="1"/>
</dbReference>